<dbReference type="InterPro" id="IPR016966">
    <property type="entry name" value="Thiamin_pyrophosphokinase_euk"/>
</dbReference>
<keyword evidence="5 7" id="KW-0418">Kinase</keyword>
<evidence type="ECO:0000256" key="4">
    <source>
        <dbReference type="ARBA" id="ARBA00022741"/>
    </source>
</evidence>
<dbReference type="GO" id="GO:0030975">
    <property type="term" value="F:thiamine binding"/>
    <property type="evidence" value="ECO:0007669"/>
    <property type="project" value="UniProtKB-UniRule"/>
</dbReference>
<keyword evidence="3 7" id="KW-0808">Transferase</keyword>
<organism evidence="9 10">
    <name type="scientific">Mortierella alpina</name>
    <name type="common">Oleaginous fungus</name>
    <name type="synonym">Mortierella renispora</name>
    <dbReference type="NCBI Taxonomy" id="64518"/>
    <lineage>
        <taxon>Eukaryota</taxon>
        <taxon>Fungi</taxon>
        <taxon>Fungi incertae sedis</taxon>
        <taxon>Mucoromycota</taxon>
        <taxon>Mortierellomycotina</taxon>
        <taxon>Mortierellomycetes</taxon>
        <taxon>Mortierellales</taxon>
        <taxon>Mortierellaceae</taxon>
        <taxon>Mortierella</taxon>
    </lineage>
</organism>
<evidence type="ECO:0000256" key="3">
    <source>
        <dbReference type="ARBA" id="ARBA00022679"/>
    </source>
</evidence>
<evidence type="ECO:0000256" key="2">
    <source>
        <dbReference type="ARBA" id="ARBA00006785"/>
    </source>
</evidence>
<name>A0A9P6LXU3_MORAP</name>
<dbReference type="AlphaFoldDB" id="A0A9P6LXU3"/>
<dbReference type="GO" id="GO:0009229">
    <property type="term" value="P:thiamine diphosphate biosynthetic process"/>
    <property type="evidence" value="ECO:0007669"/>
    <property type="project" value="UniProtKB-UniRule"/>
</dbReference>
<dbReference type="GO" id="GO:0006772">
    <property type="term" value="P:thiamine metabolic process"/>
    <property type="evidence" value="ECO:0007669"/>
    <property type="project" value="InterPro"/>
</dbReference>
<dbReference type="GO" id="GO:0005524">
    <property type="term" value="F:ATP binding"/>
    <property type="evidence" value="ECO:0007669"/>
    <property type="project" value="UniProtKB-UniRule"/>
</dbReference>
<keyword evidence="6 7" id="KW-0067">ATP-binding</keyword>
<dbReference type="EC" id="2.7.6.2" evidence="7"/>
<comment type="caution">
    <text evidence="9">The sequence shown here is derived from an EMBL/GenBank/DDBJ whole genome shotgun (WGS) entry which is preliminary data.</text>
</comment>
<evidence type="ECO:0000256" key="7">
    <source>
        <dbReference type="PIRNR" id="PIRNR031057"/>
    </source>
</evidence>
<evidence type="ECO:0000256" key="5">
    <source>
        <dbReference type="ARBA" id="ARBA00022777"/>
    </source>
</evidence>
<evidence type="ECO:0000313" key="10">
    <source>
        <dbReference type="Proteomes" id="UP000738359"/>
    </source>
</evidence>
<dbReference type="GO" id="GO:0004788">
    <property type="term" value="F:thiamine diphosphokinase activity"/>
    <property type="evidence" value="ECO:0007669"/>
    <property type="project" value="UniProtKB-UniRule"/>
</dbReference>
<dbReference type="Pfam" id="PF04265">
    <property type="entry name" value="TPK_B1_binding"/>
    <property type="match status" value="1"/>
</dbReference>
<reference evidence="9" key="1">
    <citation type="journal article" date="2020" name="Fungal Divers.">
        <title>Resolving the Mortierellaceae phylogeny through synthesis of multi-gene phylogenetics and phylogenomics.</title>
        <authorList>
            <person name="Vandepol N."/>
            <person name="Liber J."/>
            <person name="Desiro A."/>
            <person name="Na H."/>
            <person name="Kennedy M."/>
            <person name="Barry K."/>
            <person name="Grigoriev I.V."/>
            <person name="Miller A.N."/>
            <person name="O'Donnell K."/>
            <person name="Stajich J.E."/>
            <person name="Bonito G."/>
        </authorList>
    </citation>
    <scope>NUCLEOTIDE SEQUENCE</scope>
    <source>
        <strain evidence="9">CK1249</strain>
    </source>
</reference>
<keyword evidence="4 7" id="KW-0547">Nucleotide-binding</keyword>
<dbReference type="Pfam" id="PF04263">
    <property type="entry name" value="TPK_catalytic"/>
    <property type="match status" value="1"/>
</dbReference>
<dbReference type="InterPro" id="IPR036759">
    <property type="entry name" value="TPK_catalytic_sf"/>
</dbReference>
<dbReference type="InterPro" id="IPR007373">
    <property type="entry name" value="Thiamin_PyroPKinase_B1-bd"/>
</dbReference>
<comment type="similarity">
    <text evidence="2 7">Belongs to the thiamine pyrophosphokinase family.</text>
</comment>
<evidence type="ECO:0000256" key="6">
    <source>
        <dbReference type="ARBA" id="ARBA00022840"/>
    </source>
</evidence>
<proteinExistence type="inferred from homology"/>
<comment type="catalytic activity">
    <reaction evidence="7">
        <text>thiamine + ATP = thiamine diphosphate + AMP + H(+)</text>
        <dbReference type="Rhea" id="RHEA:11576"/>
        <dbReference type="ChEBI" id="CHEBI:15378"/>
        <dbReference type="ChEBI" id="CHEBI:18385"/>
        <dbReference type="ChEBI" id="CHEBI:30616"/>
        <dbReference type="ChEBI" id="CHEBI:58937"/>
        <dbReference type="ChEBI" id="CHEBI:456215"/>
    </reaction>
</comment>
<dbReference type="InterPro" id="IPR036371">
    <property type="entry name" value="TPK_B1-bd_sf"/>
</dbReference>
<dbReference type="Gene3D" id="3.40.50.10240">
    <property type="entry name" value="Thiamin pyrophosphokinase, catalytic domain"/>
    <property type="match status" value="1"/>
</dbReference>
<dbReference type="NCBIfam" id="TIGR01378">
    <property type="entry name" value="thi_PPkinase"/>
    <property type="match status" value="1"/>
</dbReference>
<dbReference type="InterPro" id="IPR007371">
    <property type="entry name" value="TPK_catalytic"/>
</dbReference>
<dbReference type="Proteomes" id="UP000738359">
    <property type="component" value="Unassembled WGS sequence"/>
</dbReference>
<protein>
    <recommendedName>
        <fullName evidence="7">Thiamine pyrophosphokinase</fullName>
        <ecNumber evidence="7">2.7.6.2</ecNumber>
    </recommendedName>
</protein>
<dbReference type="Gene3D" id="2.60.120.320">
    <property type="entry name" value="Thiamin pyrophosphokinase, thiamin-binding domain"/>
    <property type="match status" value="1"/>
</dbReference>
<dbReference type="SMART" id="SM00983">
    <property type="entry name" value="TPK_B1_binding"/>
    <property type="match status" value="1"/>
</dbReference>
<dbReference type="InterPro" id="IPR006282">
    <property type="entry name" value="Thi_PPkinase"/>
</dbReference>
<dbReference type="SUPFAM" id="SSF63862">
    <property type="entry name" value="Thiamin pyrophosphokinase, substrate-binding domain"/>
    <property type="match status" value="1"/>
</dbReference>
<feature type="domain" description="Thiamin pyrophosphokinase thiamin-binding" evidence="8">
    <location>
        <begin position="210"/>
        <end position="276"/>
    </location>
</feature>
<evidence type="ECO:0000259" key="8">
    <source>
        <dbReference type="SMART" id="SM00983"/>
    </source>
</evidence>
<dbReference type="GO" id="GO:0016301">
    <property type="term" value="F:kinase activity"/>
    <property type="evidence" value="ECO:0007669"/>
    <property type="project" value="UniProtKB-UniRule"/>
</dbReference>
<gene>
    <name evidence="9" type="ORF">BGZ70_001721</name>
</gene>
<keyword evidence="10" id="KW-1185">Reference proteome</keyword>
<dbReference type="PANTHER" id="PTHR13622:SF8">
    <property type="entry name" value="THIAMIN PYROPHOSPHOKINASE 1"/>
    <property type="match status" value="1"/>
</dbReference>
<dbReference type="CDD" id="cd07995">
    <property type="entry name" value="TPK"/>
    <property type="match status" value="1"/>
</dbReference>
<dbReference type="PANTHER" id="PTHR13622">
    <property type="entry name" value="THIAMIN PYROPHOSPHOKINASE"/>
    <property type="match status" value="1"/>
</dbReference>
<dbReference type="PIRSF" id="PIRSF031057">
    <property type="entry name" value="Thiamin_pyrophosphokinase"/>
    <property type="match status" value="1"/>
</dbReference>
<comment type="pathway">
    <text evidence="1 7">Cofactor biosynthesis; thiamine diphosphate biosynthesis; thiamine diphosphate from thiamine: step 1/1.</text>
</comment>
<dbReference type="SUPFAM" id="SSF63999">
    <property type="entry name" value="Thiamin pyrophosphokinase, catalytic domain"/>
    <property type="match status" value="1"/>
</dbReference>
<evidence type="ECO:0000256" key="1">
    <source>
        <dbReference type="ARBA" id="ARBA00005078"/>
    </source>
</evidence>
<evidence type="ECO:0000313" key="9">
    <source>
        <dbReference type="EMBL" id="KAF9949525.1"/>
    </source>
</evidence>
<dbReference type="EMBL" id="JAAAHY010001399">
    <property type="protein sequence ID" value="KAF9949525.1"/>
    <property type="molecule type" value="Genomic_DNA"/>
</dbReference>
<dbReference type="OrthoDB" id="25149at2759"/>
<dbReference type="FunFam" id="2.60.120.320:FF:000001">
    <property type="entry name" value="Thiamine pyrophosphokinase"/>
    <property type="match status" value="1"/>
</dbReference>
<accession>A0A9P6LXU3</accession>
<sequence length="286" mass="31786">MNWQPSKCLEDPDVYQRRHISEETGEGKFVLIILNQPILITRRLFDNAWRNATYRFCADGGANRLYDLLETDAERKKYLPDYIRGDLDSLQDNVKAYYVSQGVPVERVDNEDSTDFMKCIHLVRERDSTPTKAAAAFSSAAGDVTSATTGSSHYSQEERQINNLAVVALGGTGGRFDQTMSSIHHLYLLYHERHATLVSDESIVVLLGPGTHEITCNLEIEGPTCGIIPIASPETVITTSGLKWDVENWKTAFGTQLSTSNVLASSKVTIQTNAPVVWTTEIKSNK</sequence>